<protein>
    <submittedName>
        <fullName evidence="1">Uncharacterized protein</fullName>
    </submittedName>
</protein>
<dbReference type="EMBL" id="BQNB010018184">
    <property type="protein sequence ID" value="GJT71636.1"/>
    <property type="molecule type" value="Genomic_DNA"/>
</dbReference>
<reference evidence="1" key="2">
    <citation type="submission" date="2022-01" db="EMBL/GenBank/DDBJ databases">
        <authorList>
            <person name="Yamashiro T."/>
            <person name="Shiraishi A."/>
            <person name="Satake H."/>
            <person name="Nakayama K."/>
        </authorList>
    </citation>
    <scope>NUCLEOTIDE SEQUENCE</scope>
</reference>
<sequence length="101" mass="10846">MVKQCVDRVVIPAASPHALNEKTPNHPYETCTVLMRVLAYSVASHSPLYEMSTSMKLAWTSSLKPLGPPEIKNGISDQQAGKAGVLLVGDSETIGPDEVIE</sequence>
<keyword evidence="2" id="KW-1185">Reference proteome</keyword>
<evidence type="ECO:0000313" key="2">
    <source>
        <dbReference type="Proteomes" id="UP001151760"/>
    </source>
</evidence>
<gene>
    <name evidence="1" type="ORF">Tco_1030922</name>
</gene>
<reference evidence="1" key="1">
    <citation type="journal article" date="2022" name="Int. J. Mol. Sci.">
        <title>Draft Genome of Tanacetum Coccineum: Genomic Comparison of Closely Related Tanacetum-Family Plants.</title>
        <authorList>
            <person name="Yamashiro T."/>
            <person name="Shiraishi A."/>
            <person name="Nakayama K."/>
            <person name="Satake H."/>
        </authorList>
    </citation>
    <scope>NUCLEOTIDE SEQUENCE</scope>
</reference>
<comment type="caution">
    <text evidence="1">The sequence shown here is derived from an EMBL/GenBank/DDBJ whole genome shotgun (WGS) entry which is preliminary data.</text>
</comment>
<organism evidence="1 2">
    <name type="scientific">Tanacetum coccineum</name>
    <dbReference type="NCBI Taxonomy" id="301880"/>
    <lineage>
        <taxon>Eukaryota</taxon>
        <taxon>Viridiplantae</taxon>
        <taxon>Streptophyta</taxon>
        <taxon>Embryophyta</taxon>
        <taxon>Tracheophyta</taxon>
        <taxon>Spermatophyta</taxon>
        <taxon>Magnoliopsida</taxon>
        <taxon>eudicotyledons</taxon>
        <taxon>Gunneridae</taxon>
        <taxon>Pentapetalae</taxon>
        <taxon>asterids</taxon>
        <taxon>campanulids</taxon>
        <taxon>Asterales</taxon>
        <taxon>Asteraceae</taxon>
        <taxon>Asteroideae</taxon>
        <taxon>Anthemideae</taxon>
        <taxon>Anthemidinae</taxon>
        <taxon>Tanacetum</taxon>
    </lineage>
</organism>
<name>A0ABQ5G8W3_9ASTR</name>
<evidence type="ECO:0000313" key="1">
    <source>
        <dbReference type="EMBL" id="GJT71636.1"/>
    </source>
</evidence>
<proteinExistence type="predicted"/>
<dbReference type="Proteomes" id="UP001151760">
    <property type="component" value="Unassembled WGS sequence"/>
</dbReference>
<accession>A0ABQ5G8W3</accession>